<comment type="similarity">
    <text evidence="1 8 9">Belongs to the NAD synthetase family.</text>
</comment>
<evidence type="ECO:0000256" key="9">
    <source>
        <dbReference type="RuleBase" id="RU003811"/>
    </source>
</evidence>
<dbReference type="PANTHER" id="PTHR23090:SF7">
    <property type="entry name" value="NH(3)-DEPENDENT NAD(+) SYNTHETASE"/>
    <property type="match status" value="1"/>
</dbReference>
<evidence type="ECO:0000256" key="3">
    <source>
        <dbReference type="ARBA" id="ARBA00022723"/>
    </source>
</evidence>
<dbReference type="GO" id="GO:0005524">
    <property type="term" value="F:ATP binding"/>
    <property type="evidence" value="ECO:0007669"/>
    <property type="project" value="UniProtKB-UniRule"/>
</dbReference>
<dbReference type="GeneID" id="63458751"/>
<feature type="binding site" evidence="8">
    <location>
        <position position="56"/>
    </location>
    <ligand>
        <name>Mg(2+)</name>
        <dbReference type="ChEBI" id="CHEBI:18420"/>
    </ligand>
</feature>
<reference evidence="13 14" key="1">
    <citation type="submission" date="2017-06" db="EMBL/GenBank/DDBJ databases">
        <authorList>
            <consortium name="Pathogen Informatics"/>
        </authorList>
    </citation>
    <scope>NUCLEOTIDE SEQUENCE [LARGE SCALE GENOMIC DNA]</scope>
    <source>
        <strain evidence="13 14">NCTC13039</strain>
    </source>
</reference>
<dbReference type="NCBIfam" id="NF001979">
    <property type="entry name" value="PRK00768.1"/>
    <property type="match status" value="1"/>
</dbReference>
<protein>
    <recommendedName>
        <fullName evidence="8 10">NH(3)-dependent NAD(+) synthetase</fullName>
        <ecNumber evidence="8 10">6.3.1.5</ecNumber>
    </recommendedName>
</protein>
<evidence type="ECO:0000256" key="8">
    <source>
        <dbReference type="HAMAP-Rule" id="MF_00193"/>
    </source>
</evidence>
<comment type="subunit">
    <text evidence="8">Homodimer.</text>
</comment>
<dbReference type="SUPFAM" id="SSF52402">
    <property type="entry name" value="Adenine nucleotide alpha hydrolases-like"/>
    <property type="match status" value="1"/>
</dbReference>
<dbReference type="GO" id="GO:0009435">
    <property type="term" value="P:NAD+ biosynthetic process"/>
    <property type="evidence" value="ECO:0007669"/>
    <property type="project" value="UniProtKB-UniRule"/>
</dbReference>
<dbReference type="HAMAP" id="MF_00193">
    <property type="entry name" value="NadE_ammonia_dep"/>
    <property type="match status" value="1"/>
</dbReference>
<feature type="binding site" evidence="8">
    <location>
        <position position="216"/>
    </location>
    <ligand>
        <name>ATP</name>
        <dbReference type="ChEBI" id="CHEBI:30616"/>
    </ligand>
</feature>
<keyword evidence="3 8" id="KW-0479">Metal-binding</keyword>
<comment type="catalytic activity">
    <reaction evidence="8 10">
        <text>deamido-NAD(+) + NH4(+) + ATP = AMP + diphosphate + NAD(+) + H(+)</text>
        <dbReference type="Rhea" id="RHEA:21188"/>
        <dbReference type="ChEBI" id="CHEBI:15378"/>
        <dbReference type="ChEBI" id="CHEBI:28938"/>
        <dbReference type="ChEBI" id="CHEBI:30616"/>
        <dbReference type="ChEBI" id="CHEBI:33019"/>
        <dbReference type="ChEBI" id="CHEBI:57540"/>
        <dbReference type="ChEBI" id="CHEBI:58437"/>
        <dbReference type="ChEBI" id="CHEBI:456215"/>
        <dbReference type="EC" id="6.3.1.5"/>
    </reaction>
</comment>
<keyword evidence="4 8" id="KW-0547">Nucleotide-binding</keyword>
<feature type="binding site" evidence="8">
    <location>
        <position position="165"/>
    </location>
    <ligand>
        <name>ATP</name>
        <dbReference type="ChEBI" id="CHEBI:30616"/>
    </ligand>
</feature>
<organism evidence="13 14">
    <name type="scientific">Dermatophilus congolensis</name>
    <dbReference type="NCBI Taxonomy" id="1863"/>
    <lineage>
        <taxon>Bacteria</taxon>
        <taxon>Bacillati</taxon>
        <taxon>Actinomycetota</taxon>
        <taxon>Actinomycetes</taxon>
        <taxon>Micrococcales</taxon>
        <taxon>Dermatophilaceae</taxon>
        <taxon>Dermatophilus</taxon>
    </lineage>
</organism>
<dbReference type="UniPathway" id="UPA00253">
    <property type="reaction ID" value="UER00333"/>
</dbReference>
<evidence type="ECO:0000256" key="7">
    <source>
        <dbReference type="ARBA" id="ARBA00023027"/>
    </source>
</evidence>
<feature type="domain" description="NAD/GMP synthase" evidence="12">
    <location>
        <begin position="29"/>
        <end position="270"/>
    </location>
</feature>
<dbReference type="Pfam" id="PF02540">
    <property type="entry name" value="NAD_synthase"/>
    <property type="match status" value="1"/>
</dbReference>
<keyword evidence="5 8" id="KW-0067">ATP-binding</keyword>
<dbReference type="GO" id="GO:0005737">
    <property type="term" value="C:cytoplasm"/>
    <property type="evidence" value="ECO:0007669"/>
    <property type="project" value="InterPro"/>
</dbReference>
<dbReference type="EMBL" id="LT906453">
    <property type="protein sequence ID" value="SNV18481.1"/>
    <property type="molecule type" value="Genomic_DNA"/>
</dbReference>
<evidence type="ECO:0000313" key="14">
    <source>
        <dbReference type="Proteomes" id="UP000242637"/>
    </source>
</evidence>
<comment type="function">
    <text evidence="8">Catalyzes the ATP-dependent amidation of deamido-NAD to form NAD. Uses ammonia as a nitrogen source.</text>
</comment>
<dbReference type="AlphaFoldDB" id="A0A239V8H6"/>
<dbReference type="InterPro" id="IPR022926">
    <property type="entry name" value="NH(3)-dep_NAD(+)_synth"/>
</dbReference>
<dbReference type="Proteomes" id="UP000242637">
    <property type="component" value="Chromosome 1"/>
</dbReference>
<dbReference type="EC" id="6.3.1.5" evidence="8 10"/>
<evidence type="ECO:0000313" key="13">
    <source>
        <dbReference type="EMBL" id="SNV18481.1"/>
    </source>
</evidence>
<dbReference type="KEGG" id="dco:SAMEA4475696_0467"/>
<dbReference type="GO" id="GO:0003952">
    <property type="term" value="F:NAD+ synthase (glutamine-hydrolyzing) activity"/>
    <property type="evidence" value="ECO:0007669"/>
    <property type="project" value="InterPro"/>
</dbReference>
<feature type="binding site" description="in other chain" evidence="8">
    <location>
        <position position="178"/>
    </location>
    <ligand>
        <name>deamido-NAD(+)</name>
        <dbReference type="ChEBI" id="CHEBI:58437"/>
        <note>ligand shared between two neighboring subunits</note>
    </ligand>
</feature>
<dbReference type="OrthoDB" id="3266517at2"/>
<evidence type="ECO:0000256" key="5">
    <source>
        <dbReference type="ARBA" id="ARBA00022840"/>
    </source>
</evidence>
<accession>A0A239V8H6</accession>
<dbReference type="NCBIfam" id="TIGR00552">
    <property type="entry name" value="nadE"/>
    <property type="match status" value="1"/>
</dbReference>
<sequence>MNNKELQQHIINELHVTNPATFDPAEQAEKRITFLTDYLKHTQARGYVLGISGGIDSTLAGRLCQLAVERTRNTGTNATFIAMRLPYNTQADEPDAQDALTFINPDQTLTVDIAPATDAMWNTCTQAGMTQPTNPHFIRGNIKARQRMIAQYTIAAARNMLVIGTDHAAEALVGFYTKHGDGACDLTPLAGLPKRRVRQIAHHLGAPEHIINKTPTADLETDKPLHPDETALGVTYDQIDDYLEGHTITPHAETTITNWYTRTAHKRALPATPTKNHPTTPQPSPQKPATGSRQEP</sequence>
<feature type="compositionally biased region" description="Polar residues" evidence="11">
    <location>
        <begin position="287"/>
        <end position="296"/>
    </location>
</feature>
<evidence type="ECO:0000256" key="2">
    <source>
        <dbReference type="ARBA" id="ARBA00022598"/>
    </source>
</evidence>
<dbReference type="InterPro" id="IPR014729">
    <property type="entry name" value="Rossmann-like_a/b/a_fold"/>
</dbReference>
<feature type="binding site" evidence="8">
    <location>
        <position position="170"/>
    </location>
    <ligand>
        <name>Mg(2+)</name>
        <dbReference type="ChEBI" id="CHEBI:18420"/>
    </ligand>
</feature>
<keyword evidence="7 8" id="KW-0520">NAD</keyword>
<dbReference type="InterPro" id="IPR022310">
    <property type="entry name" value="NAD/GMP_synthase"/>
</dbReference>
<feature type="binding site" evidence="8">
    <location>
        <begin position="50"/>
        <end position="57"/>
    </location>
    <ligand>
        <name>ATP</name>
        <dbReference type="ChEBI" id="CHEBI:30616"/>
    </ligand>
</feature>
<evidence type="ECO:0000256" key="6">
    <source>
        <dbReference type="ARBA" id="ARBA00022842"/>
    </source>
</evidence>
<dbReference type="RefSeq" id="WP_084441157.1">
    <property type="nucleotide sequence ID" value="NZ_LT906453.1"/>
</dbReference>
<evidence type="ECO:0000259" key="12">
    <source>
        <dbReference type="Pfam" id="PF02540"/>
    </source>
</evidence>
<feature type="region of interest" description="Disordered" evidence="11">
    <location>
        <begin position="269"/>
        <end position="296"/>
    </location>
</feature>
<name>A0A239V8H6_9MICO</name>
<gene>
    <name evidence="13" type="primary">nadE_1</name>
    <name evidence="8" type="synonym">nadE</name>
    <name evidence="13" type="ORF">SAMEA4475696_00467</name>
</gene>
<keyword evidence="14" id="KW-1185">Reference proteome</keyword>
<dbReference type="PANTHER" id="PTHR23090">
    <property type="entry name" value="NH 3 /GLUTAMINE-DEPENDENT NAD + SYNTHETASE"/>
    <property type="match status" value="1"/>
</dbReference>
<feature type="binding site" description="in other chain" evidence="8">
    <location>
        <begin position="265"/>
        <end position="266"/>
    </location>
    <ligand>
        <name>deamido-NAD(+)</name>
        <dbReference type="ChEBI" id="CHEBI:58437"/>
        <note>ligand shared between two neighboring subunits</note>
    </ligand>
</feature>
<evidence type="ECO:0000256" key="11">
    <source>
        <dbReference type="SAM" id="MobiDB-lite"/>
    </source>
</evidence>
<comment type="pathway">
    <text evidence="8">Cofactor biosynthesis; NAD(+) biosynthesis; NAD(+) from deamido-NAD(+) (ammonia route): step 1/1.</text>
</comment>
<evidence type="ECO:0000256" key="10">
    <source>
        <dbReference type="RuleBase" id="RU003812"/>
    </source>
</evidence>
<dbReference type="Gene3D" id="3.40.50.620">
    <property type="entry name" value="HUPs"/>
    <property type="match status" value="1"/>
</dbReference>
<feature type="binding site" description="in other chain" evidence="8">
    <location>
        <position position="145"/>
    </location>
    <ligand>
        <name>deamido-NAD(+)</name>
        <dbReference type="ChEBI" id="CHEBI:58437"/>
        <note>ligand shared between two neighboring subunits</note>
    </ligand>
</feature>
<keyword evidence="2 8" id="KW-0436">Ligase</keyword>
<dbReference type="STRING" id="1121387.GCA_000429885_01569"/>
<dbReference type="InterPro" id="IPR003694">
    <property type="entry name" value="NAD_synthase"/>
</dbReference>
<evidence type="ECO:0000256" key="4">
    <source>
        <dbReference type="ARBA" id="ARBA00022741"/>
    </source>
</evidence>
<dbReference type="GO" id="GO:0004359">
    <property type="term" value="F:glutaminase activity"/>
    <property type="evidence" value="ECO:0007669"/>
    <property type="project" value="InterPro"/>
</dbReference>
<feature type="binding site" evidence="8">
    <location>
        <position position="194"/>
    </location>
    <ligand>
        <name>ATP</name>
        <dbReference type="ChEBI" id="CHEBI:30616"/>
    </ligand>
</feature>
<dbReference type="GO" id="GO:0046872">
    <property type="term" value="F:metal ion binding"/>
    <property type="evidence" value="ECO:0007669"/>
    <property type="project" value="UniProtKB-KW"/>
</dbReference>
<dbReference type="GO" id="GO:0008795">
    <property type="term" value="F:NAD+ synthase activity"/>
    <property type="evidence" value="ECO:0007669"/>
    <property type="project" value="UniProtKB-UniRule"/>
</dbReference>
<dbReference type="CDD" id="cd00553">
    <property type="entry name" value="NAD_synthase"/>
    <property type="match status" value="1"/>
</dbReference>
<feature type="binding site" evidence="8">
    <location>
        <position position="185"/>
    </location>
    <ligand>
        <name>deamido-NAD(+)</name>
        <dbReference type="ChEBI" id="CHEBI:58437"/>
        <note>ligand shared between two neighboring subunits</note>
    </ligand>
</feature>
<keyword evidence="6 8" id="KW-0460">Magnesium</keyword>
<proteinExistence type="inferred from homology"/>
<evidence type="ECO:0000256" key="1">
    <source>
        <dbReference type="ARBA" id="ARBA00005859"/>
    </source>
</evidence>